<keyword evidence="5" id="KW-0592">Phosphate transport</keyword>
<keyword evidence="8" id="KW-0449">Lipoprotein</keyword>
<evidence type="ECO:0000256" key="3">
    <source>
        <dbReference type="ARBA" id="ARBA00008725"/>
    </source>
</evidence>
<evidence type="ECO:0000256" key="5">
    <source>
        <dbReference type="ARBA" id="ARBA00022592"/>
    </source>
</evidence>
<sequence>MKKRIVTICLMLSMLVVGATGCGKQAKASEGITIISREDGSGTRGAFVELIGIEEEEMTTEAQITNSTSVMMTTVAEDESAIGYISLGSLNDTVKAIDVDGVTANEENIKNGSYGVKRPFNVVRKEGEENEIIDDFVGFILSEEGQKVVQENGYISIDDVQEFTTAAPKGKAIVGGSSSVSPLMEKLVEAYSKVNPEATLELQTSDSTTGVTNVIEGTYDLGMASREVKEEEALEGADPIVIATDGIAVIVNQASQIDGLTKDEIKGIYTGEITSWDSVGQE</sequence>
<feature type="domain" description="PBP" evidence="10">
    <location>
        <begin position="166"/>
        <end position="278"/>
    </location>
</feature>
<dbReference type="EMBL" id="JAMZFW010000006">
    <property type="protein sequence ID" value="MCP1101943.1"/>
    <property type="molecule type" value="Genomic_DNA"/>
</dbReference>
<feature type="domain" description="PBP" evidence="10">
    <location>
        <begin position="28"/>
        <end position="144"/>
    </location>
</feature>
<keyword evidence="5" id="KW-0813">Transport</keyword>
<evidence type="ECO:0000256" key="7">
    <source>
        <dbReference type="ARBA" id="ARBA00023139"/>
    </source>
</evidence>
<dbReference type="Pfam" id="PF12849">
    <property type="entry name" value="PBP_like_2"/>
    <property type="match status" value="2"/>
</dbReference>
<comment type="caution">
    <text evidence="11">The sequence shown here is derived from an EMBL/GenBank/DDBJ whole genome shotgun (WGS) entry which is preliminary data.</text>
</comment>
<evidence type="ECO:0000256" key="8">
    <source>
        <dbReference type="ARBA" id="ARBA00023288"/>
    </source>
</evidence>
<dbReference type="PANTHER" id="PTHR30570">
    <property type="entry name" value="PERIPLASMIC PHOSPHATE BINDING COMPONENT OF PHOSPHATE ABC TRANSPORTER"/>
    <property type="match status" value="1"/>
</dbReference>
<feature type="chain" id="PRO_5045720448" evidence="9">
    <location>
        <begin position="20"/>
        <end position="282"/>
    </location>
</feature>
<keyword evidence="7" id="KW-0564">Palmitate</keyword>
<organism evidence="11 12">
    <name type="scientific">Aequitasia blattaphilus</name>
    <dbReference type="NCBI Taxonomy" id="2949332"/>
    <lineage>
        <taxon>Bacteria</taxon>
        <taxon>Bacillati</taxon>
        <taxon>Bacillota</taxon>
        <taxon>Clostridia</taxon>
        <taxon>Lachnospirales</taxon>
        <taxon>Lachnospiraceae</taxon>
        <taxon>Aequitasia</taxon>
    </lineage>
</organism>
<gene>
    <name evidence="11" type="ORF">NK125_05865</name>
</gene>
<evidence type="ECO:0000259" key="10">
    <source>
        <dbReference type="Pfam" id="PF12849"/>
    </source>
</evidence>
<dbReference type="InterPro" id="IPR024370">
    <property type="entry name" value="PBP_domain"/>
</dbReference>
<evidence type="ECO:0000313" key="11">
    <source>
        <dbReference type="EMBL" id="MCP1101943.1"/>
    </source>
</evidence>
<dbReference type="PANTHER" id="PTHR30570:SF1">
    <property type="entry name" value="PHOSPHATE-BINDING PROTEIN PSTS"/>
    <property type="match status" value="1"/>
</dbReference>
<evidence type="ECO:0000256" key="6">
    <source>
        <dbReference type="ARBA" id="ARBA00022729"/>
    </source>
</evidence>
<dbReference type="PROSITE" id="PS51257">
    <property type="entry name" value="PROKAR_LIPOPROTEIN"/>
    <property type="match status" value="1"/>
</dbReference>
<protein>
    <submittedName>
        <fullName evidence="11">Substrate-binding domain-containing protein</fullName>
    </submittedName>
</protein>
<accession>A0ABT1E829</accession>
<proteinExistence type="inferred from homology"/>
<reference evidence="11 12" key="1">
    <citation type="journal article" date="2022" name="Genome Biol. Evol.">
        <title>Host diet, physiology and behaviors set the stage for Lachnospiraceae cladogenesis.</title>
        <authorList>
            <person name="Vera-Ponce De Leon A."/>
            <person name="Schneider M."/>
            <person name="Jahnes B.C."/>
            <person name="Sadowski V."/>
            <person name="Camuy-Velez L.A."/>
            <person name="Duan J."/>
            <person name="Sabree Z.L."/>
        </authorList>
    </citation>
    <scope>NUCLEOTIDE SEQUENCE [LARGE SCALE GENOMIC DNA]</scope>
    <source>
        <strain evidence="11 12">PAL113</strain>
    </source>
</reference>
<dbReference type="Proteomes" id="UP001523566">
    <property type="component" value="Unassembled WGS sequence"/>
</dbReference>
<dbReference type="InterPro" id="IPR050811">
    <property type="entry name" value="Phosphate_ABC_transporter"/>
</dbReference>
<evidence type="ECO:0000256" key="4">
    <source>
        <dbReference type="ARBA" id="ARBA00011529"/>
    </source>
</evidence>
<comment type="similarity">
    <text evidence="3">Belongs to the PstS family.</text>
</comment>
<name>A0ABT1E829_9FIRM</name>
<keyword evidence="6 9" id="KW-0732">Signal</keyword>
<dbReference type="SUPFAM" id="SSF53850">
    <property type="entry name" value="Periplasmic binding protein-like II"/>
    <property type="match status" value="2"/>
</dbReference>
<evidence type="ECO:0000256" key="1">
    <source>
        <dbReference type="ARBA" id="ARBA00002841"/>
    </source>
</evidence>
<comment type="subunit">
    <text evidence="4">The complex is composed of two ATP-binding proteins (PstB), two transmembrane proteins (PstC and PstA) and a solute-binding protein (PstS).</text>
</comment>
<dbReference type="Gene3D" id="3.40.190.10">
    <property type="entry name" value="Periplasmic binding protein-like II"/>
    <property type="match status" value="4"/>
</dbReference>
<comment type="subcellular location">
    <subcellularLocation>
        <location evidence="2">Cell membrane</location>
        <topology evidence="2">Lipid-anchor</topology>
    </subcellularLocation>
</comment>
<evidence type="ECO:0000313" key="12">
    <source>
        <dbReference type="Proteomes" id="UP001523566"/>
    </source>
</evidence>
<comment type="function">
    <text evidence="1">Part of the ABC transporter complex PstSACB involved in phosphate import.</text>
</comment>
<keyword evidence="12" id="KW-1185">Reference proteome</keyword>
<evidence type="ECO:0000256" key="2">
    <source>
        <dbReference type="ARBA" id="ARBA00004193"/>
    </source>
</evidence>
<feature type="signal peptide" evidence="9">
    <location>
        <begin position="1"/>
        <end position="19"/>
    </location>
</feature>
<evidence type="ECO:0000256" key="9">
    <source>
        <dbReference type="SAM" id="SignalP"/>
    </source>
</evidence>